<dbReference type="EMBL" id="JAKWBI020000317">
    <property type="protein sequence ID" value="KAJ2896698.1"/>
    <property type="molecule type" value="Genomic_DNA"/>
</dbReference>
<dbReference type="InterPro" id="IPR015943">
    <property type="entry name" value="WD40/YVTN_repeat-like_dom_sf"/>
</dbReference>
<gene>
    <name evidence="8" type="ORF">MKZ38_005298</name>
</gene>
<evidence type="ECO:0000313" key="8">
    <source>
        <dbReference type="EMBL" id="KAJ2896698.1"/>
    </source>
</evidence>
<name>A0AAD5RLC0_9PEZI</name>
<proteinExistence type="inferred from homology"/>
<keyword evidence="4" id="KW-0833">Ubl conjugation pathway</keyword>
<dbReference type="PANTHER" id="PTHR22852">
    <property type="entry name" value="LETHAL 2 DENTICLELESS PROTEIN RETINOIC ACID-REGULATED NUCLEAR MATRIX-ASSOCIATED PROTEIN"/>
    <property type="match status" value="1"/>
</dbReference>
<dbReference type="InterPro" id="IPR019775">
    <property type="entry name" value="WD40_repeat_CS"/>
</dbReference>
<keyword evidence="2 6" id="KW-0853">WD repeat</keyword>
<sequence length="717" mass="78237">MAPSSPRSPHAGLRSPPPSSPPAQPPKSGHARGAPSITPRRFRRFFTPRTRLSSRSSASRRALHDLAGPALNRFQTPSSPLKPLHESNVDSGRFTAPRRAAKRRRIADTPPASSPLALESSPVLRPSGFTRPELLSPLNALPQLDSDDDMGCDHDDHPEPLNPVAPLARRGLAGHRLQRELAAIPRAGHSILRFPVADYQMETADFCSTPDEAHTNISHDGFGNCIPFCVTGCNTNSLVAVGDEEGRVRLLDSAEKPEYGGFDKIYVQFRPHSNAIIDMDFSSDDSLLATASGDQTGRVIDMMTQTPLSLLAHHTASLKQVKFQPGKGSNSVLATSSRDGSIQIWDLRCKGGPVQELAVERQTSLGFGAPRRINPGCVVNSIYDAHLKAYRPSFINAPTSLDTPNRGEGIVGSTQRLGEVSVTAIQFMPAGKEHLLLSGCEADASIKLWDIRSIHTSRHKTTAAPLSYTTPPDSHTQWRPFGIGSLALGGDGSRLYALCKDSTVYAYSTAHLMLGHAPELSMDAPRRRQLQTEQTLGPVFGFRHDSLHAGSFYVKCSVRPAKDGRSEILAVGSSSGSPLLFPTNERYQKEQLEKNKLQERQESTQELASQNPFGSRQLPHRRTLFRTNSMSSMSGRSADTIPICQNGTALTRGHNVEVGAVSWTNDGKLVSVGDDYLVRCWGERRDEARELRTCGEAGGRRWNSGWAVVSEDYDEED</sequence>
<dbReference type="PROSITE" id="PS00678">
    <property type="entry name" value="WD_REPEATS_1"/>
    <property type="match status" value="1"/>
</dbReference>
<dbReference type="GO" id="GO:0005634">
    <property type="term" value="C:nucleus"/>
    <property type="evidence" value="ECO:0007669"/>
    <property type="project" value="TreeGrafter"/>
</dbReference>
<feature type="compositionally biased region" description="Pro residues" evidence="7">
    <location>
        <begin position="15"/>
        <end position="25"/>
    </location>
</feature>
<feature type="repeat" description="WD" evidence="6">
    <location>
        <begin position="269"/>
        <end position="310"/>
    </location>
</feature>
<evidence type="ECO:0000256" key="4">
    <source>
        <dbReference type="ARBA" id="ARBA00022786"/>
    </source>
</evidence>
<evidence type="ECO:0000256" key="2">
    <source>
        <dbReference type="ARBA" id="ARBA00022574"/>
    </source>
</evidence>
<dbReference type="InterPro" id="IPR051865">
    <property type="entry name" value="WD-repeat_CDT2_adapter"/>
</dbReference>
<comment type="pathway">
    <text evidence="1">Protein modification; protein ubiquitination.</text>
</comment>
<organism evidence="8 9">
    <name type="scientific">Zalerion maritima</name>
    <dbReference type="NCBI Taxonomy" id="339359"/>
    <lineage>
        <taxon>Eukaryota</taxon>
        <taxon>Fungi</taxon>
        <taxon>Dikarya</taxon>
        <taxon>Ascomycota</taxon>
        <taxon>Pezizomycotina</taxon>
        <taxon>Sordariomycetes</taxon>
        <taxon>Lulworthiomycetidae</taxon>
        <taxon>Lulworthiales</taxon>
        <taxon>Lulworthiaceae</taxon>
        <taxon>Zalerion</taxon>
    </lineage>
</organism>
<evidence type="ECO:0000313" key="9">
    <source>
        <dbReference type="Proteomes" id="UP001201980"/>
    </source>
</evidence>
<dbReference type="AlphaFoldDB" id="A0AAD5RLC0"/>
<dbReference type="SMART" id="SM00320">
    <property type="entry name" value="WD40"/>
    <property type="match status" value="6"/>
</dbReference>
<feature type="compositionally biased region" description="Basic and acidic residues" evidence="7">
    <location>
        <begin position="593"/>
        <end position="603"/>
    </location>
</feature>
<accession>A0AAD5RLC0</accession>
<feature type="region of interest" description="Disordered" evidence="7">
    <location>
        <begin position="593"/>
        <end position="622"/>
    </location>
</feature>
<dbReference type="InterPro" id="IPR036322">
    <property type="entry name" value="WD40_repeat_dom_sf"/>
</dbReference>
<dbReference type="GO" id="GO:0030674">
    <property type="term" value="F:protein-macromolecule adaptor activity"/>
    <property type="evidence" value="ECO:0007669"/>
    <property type="project" value="TreeGrafter"/>
</dbReference>
<evidence type="ECO:0000256" key="1">
    <source>
        <dbReference type="ARBA" id="ARBA00004906"/>
    </source>
</evidence>
<feature type="compositionally biased region" description="Low complexity" evidence="7">
    <location>
        <begin position="47"/>
        <end position="60"/>
    </location>
</feature>
<dbReference type="Proteomes" id="UP001201980">
    <property type="component" value="Unassembled WGS sequence"/>
</dbReference>
<keyword evidence="3" id="KW-0677">Repeat</keyword>
<comment type="similarity">
    <text evidence="5">Belongs to the WD repeat cdt2 family.</text>
</comment>
<comment type="caution">
    <text evidence="8">The sequence shown here is derived from an EMBL/GenBank/DDBJ whole genome shotgun (WGS) entry which is preliminary data.</text>
</comment>
<dbReference type="GO" id="GO:0043161">
    <property type="term" value="P:proteasome-mediated ubiquitin-dependent protein catabolic process"/>
    <property type="evidence" value="ECO:0007669"/>
    <property type="project" value="TreeGrafter"/>
</dbReference>
<evidence type="ECO:0000256" key="5">
    <source>
        <dbReference type="ARBA" id="ARBA00038344"/>
    </source>
</evidence>
<dbReference type="PROSITE" id="PS50082">
    <property type="entry name" value="WD_REPEATS_2"/>
    <property type="match status" value="2"/>
</dbReference>
<feature type="region of interest" description="Disordered" evidence="7">
    <location>
        <begin position="1"/>
        <end position="131"/>
    </location>
</feature>
<dbReference type="PROSITE" id="PS50294">
    <property type="entry name" value="WD_REPEATS_REGION"/>
    <property type="match status" value="1"/>
</dbReference>
<evidence type="ECO:0000256" key="6">
    <source>
        <dbReference type="PROSITE-ProRule" id="PRU00221"/>
    </source>
</evidence>
<dbReference type="Pfam" id="PF00400">
    <property type="entry name" value="WD40"/>
    <property type="match status" value="3"/>
</dbReference>
<reference evidence="8" key="1">
    <citation type="submission" date="2022-07" db="EMBL/GenBank/DDBJ databases">
        <title>Draft genome sequence of Zalerion maritima ATCC 34329, a (micro)plastics degrading marine fungus.</title>
        <authorList>
            <person name="Paco A."/>
            <person name="Goncalves M.F.M."/>
            <person name="Rocha-Santos T.A.P."/>
            <person name="Alves A."/>
        </authorList>
    </citation>
    <scope>NUCLEOTIDE SEQUENCE</scope>
    <source>
        <strain evidence="8">ATCC 34329</strain>
    </source>
</reference>
<keyword evidence="9" id="KW-1185">Reference proteome</keyword>
<feature type="compositionally biased region" description="Low complexity" evidence="7">
    <location>
        <begin position="110"/>
        <end position="122"/>
    </location>
</feature>
<evidence type="ECO:0000256" key="3">
    <source>
        <dbReference type="ARBA" id="ARBA00022737"/>
    </source>
</evidence>
<dbReference type="InterPro" id="IPR001680">
    <property type="entry name" value="WD40_rpt"/>
</dbReference>
<protein>
    <submittedName>
        <fullName evidence="8">Uncharacterized protein</fullName>
    </submittedName>
</protein>
<dbReference type="PANTHER" id="PTHR22852:SF0">
    <property type="entry name" value="DENTICLELESS PROTEIN HOMOLOG"/>
    <property type="match status" value="1"/>
</dbReference>
<feature type="repeat" description="WD" evidence="6">
    <location>
        <begin position="311"/>
        <end position="348"/>
    </location>
</feature>
<dbReference type="Gene3D" id="2.130.10.10">
    <property type="entry name" value="YVTN repeat-like/Quinoprotein amine dehydrogenase"/>
    <property type="match status" value="2"/>
</dbReference>
<dbReference type="SUPFAM" id="SSF50978">
    <property type="entry name" value="WD40 repeat-like"/>
    <property type="match status" value="1"/>
</dbReference>
<feature type="compositionally biased region" description="Polar residues" evidence="7">
    <location>
        <begin position="604"/>
        <end position="614"/>
    </location>
</feature>
<evidence type="ECO:0000256" key="7">
    <source>
        <dbReference type="SAM" id="MobiDB-lite"/>
    </source>
</evidence>